<reference evidence="2 3" key="1">
    <citation type="submission" date="2016-07" db="EMBL/GenBank/DDBJ databases">
        <title>Pervasive Adenine N6-methylation of Active Genes in Fungi.</title>
        <authorList>
            <consortium name="DOE Joint Genome Institute"/>
            <person name="Mondo S.J."/>
            <person name="Dannebaum R.O."/>
            <person name="Kuo R.C."/>
            <person name="Labutti K."/>
            <person name="Haridas S."/>
            <person name="Kuo A."/>
            <person name="Salamov A."/>
            <person name="Ahrendt S.R."/>
            <person name="Lipzen A."/>
            <person name="Sullivan W."/>
            <person name="Andreopoulos W.B."/>
            <person name="Clum A."/>
            <person name="Lindquist E."/>
            <person name="Daum C."/>
            <person name="Ramamoorthy G.K."/>
            <person name="Gryganskyi A."/>
            <person name="Culley D."/>
            <person name="Magnuson J.K."/>
            <person name="James T.Y."/>
            <person name="O'Malley M.A."/>
            <person name="Stajich J.E."/>
            <person name="Spatafora J.W."/>
            <person name="Visel A."/>
            <person name="Grigoriev I.V."/>
        </authorList>
    </citation>
    <scope>NUCLEOTIDE SEQUENCE [LARGE SCALE GENOMIC DNA]</scope>
    <source>
        <strain evidence="2 3">NRRL 3116</strain>
    </source>
</reference>
<keyword evidence="1" id="KW-0812">Transmembrane</keyword>
<accession>A0A1Y2GZD5</accession>
<evidence type="ECO:0000256" key="1">
    <source>
        <dbReference type="SAM" id="Phobius"/>
    </source>
</evidence>
<feature type="transmembrane region" description="Helical" evidence="1">
    <location>
        <begin position="29"/>
        <end position="48"/>
    </location>
</feature>
<gene>
    <name evidence="2" type="ORF">BCR41DRAFT_345677</name>
</gene>
<evidence type="ECO:0000313" key="3">
    <source>
        <dbReference type="Proteomes" id="UP000193648"/>
    </source>
</evidence>
<dbReference type="InParanoid" id="A0A1Y2GZD5"/>
<proteinExistence type="predicted"/>
<dbReference type="AlphaFoldDB" id="A0A1Y2GZD5"/>
<keyword evidence="3" id="KW-1185">Reference proteome</keyword>
<dbReference type="Proteomes" id="UP000193648">
    <property type="component" value="Unassembled WGS sequence"/>
</dbReference>
<dbReference type="RefSeq" id="XP_021885371.1">
    <property type="nucleotide sequence ID" value="XM_022022769.1"/>
</dbReference>
<keyword evidence="1" id="KW-1133">Transmembrane helix</keyword>
<comment type="caution">
    <text evidence="2">The sequence shown here is derived from an EMBL/GenBank/DDBJ whole genome shotgun (WGS) entry which is preliminary data.</text>
</comment>
<dbReference type="EMBL" id="MCFF01000003">
    <property type="protein sequence ID" value="ORZ27668.1"/>
    <property type="molecule type" value="Genomic_DNA"/>
</dbReference>
<evidence type="ECO:0000313" key="2">
    <source>
        <dbReference type="EMBL" id="ORZ27668.1"/>
    </source>
</evidence>
<name>A0A1Y2GZD5_9FUNG</name>
<sequence length="76" mass="8818">MKKTHFLFIFFSLQHYLGCVLAPNQFTLFLFLFLPFLSFSFSSFSYFLPAQISCISCHHHTSDNPDNFAPHALQPN</sequence>
<organism evidence="2 3">
    <name type="scientific">Lobosporangium transversale</name>
    <dbReference type="NCBI Taxonomy" id="64571"/>
    <lineage>
        <taxon>Eukaryota</taxon>
        <taxon>Fungi</taxon>
        <taxon>Fungi incertae sedis</taxon>
        <taxon>Mucoromycota</taxon>
        <taxon>Mortierellomycotina</taxon>
        <taxon>Mortierellomycetes</taxon>
        <taxon>Mortierellales</taxon>
        <taxon>Mortierellaceae</taxon>
        <taxon>Lobosporangium</taxon>
    </lineage>
</organism>
<protein>
    <submittedName>
        <fullName evidence="2">Uncharacterized protein</fullName>
    </submittedName>
</protein>
<dbReference type="GeneID" id="33564613"/>
<keyword evidence="1" id="KW-0472">Membrane</keyword>